<evidence type="ECO:0000256" key="3">
    <source>
        <dbReference type="ARBA" id="ARBA00023125"/>
    </source>
</evidence>
<dbReference type="PROSITE" id="PS51898">
    <property type="entry name" value="TYR_RECOMBINASE"/>
    <property type="match status" value="1"/>
</dbReference>
<comment type="similarity">
    <text evidence="1">Belongs to the 'phage' integrase family.</text>
</comment>
<protein>
    <submittedName>
        <fullName evidence="6">Tyrosine-type recombinase/integrase</fullName>
    </submittedName>
</protein>
<evidence type="ECO:0000256" key="2">
    <source>
        <dbReference type="ARBA" id="ARBA00022908"/>
    </source>
</evidence>
<keyword evidence="2" id="KW-0229">DNA integration</keyword>
<dbReference type="InterPro" id="IPR011010">
    <property type="entry name" value="DNA_brk_join_enz"/>
</dbReference>
<dbReference type="Gene3D" id="1.10.443.10">
    <property type="entry name" value="Intergrase catalytic core"/>
    <property type="match status" value="1"/>
</dbReference>
<dbReference type="AlphaFoldDB" id="A0A6G4AME7"/>
<dbReference type="InterPro" id="IPR002104">
    <property type="entry name" value="Integrase_catalytic"/>
</dbReference>
<dbReference type="SUPFAM" id="SSF56349">
    <property type="entry name" value="DNA breaking-rejoining enzymes"/>
    <property type="match status" value="1"/>
</dbReference>
<proteinExistence type="inferred from homology"/>
<dbReference type="GO" id="GO:0003677">
    <property type="term" value="F:DNA binding"/>
    <property type="evidence" value="ECO:0007669"/>
    <property type="project" value="UniProtKB-KW"/>
</dbReference>
<dbReference type="EMBL" id="JAAIKT010000035">
    <property type="protein sequence ID" value="NEW73791.1"/>
    <property type="molecule type" value="Genomic_DNA"/>
</dbReference>
<dbReference type="Gene3D" id="1.10.150.130">
    <property type="match status" value="1"/>
</dbReference>
<keyword evidence="4" id="KW-0233">DNA recombination</keyword>
<dbReference type="Proteomes" id="UP000476310">
    <property type="component" value="Unassembled WGS sequence"/>
</dbReference>
<dbReference type="Pfam" id="PF00589">
    <property type="entry name" value="Phage_integrase"/>
    <property type="match status" value="1"/>
</dbReference>
<dbReference type="RefSeq" id="WP_164431057.1">
    <property type="nucleotide sequence ID" value="NZ_JAAIKT010000035.1"/>
</dbReference>
<evidence type="ECO:0000259" key="5">
    <source>
        <dbReference type="PROSITE" id="PS51898"/>
    </source>
</evidence>
<keyword evidence="3" id="KW-0238">DNA-binding</keyword>
<organism evidence="6 7">
    <name type="scientific">Streptomyces rhizosphaericus</name>
    <dbReference type="NCBI Taxonomy" id="114699"/>
    <lineage>
        <taxon>Bacteria</taxon>
        <taxon>Bacillati</taxon>
        <taxon>Actinomycetota</taxon>
        <taxon>Actinomycetes</taxon>
        <taxon>Kitasatosporales</taxon>
        <taxon>Streptomycetaceae</taxon>
        <taxon>Streptomyces</taxon>
        <taxon>Streptomyces violaceusniger group</taxon>
    </lineage>
</organism>
<evidence type="ECO:0000256" key="1">
    <source>
        <dbReference type="ARBA" id="ARBA00008857"/>
    </source>
</evidence>
<dbReference type="InterPro" id="IPR013762">
    <property type="entry name" value="Integrase-like_cat_sf"/>
</dbReference>
<sequence length="411" mass="46884">MARKPTVYKRCDCSDQNRPKKDGCNHSWSYNLTNSEGKRTRATIPDSVGITQAQAQAVLDGMAPGAAPEPVEANLTFRQWAADWLSRRRVKDSSLEKYEIAIRVHLNPRWGRQRLRAIKKAQVEAWVQEIENDESVANSTGEGHWKVFQMVMKDALQNGKISSNPTYEVDGPYVGESPSYVFSPDECWAIYDAFPERYRLIPMFGFACGSRQAEAFGVCDDVLDWARSLLTMHRQVLKTKETRYKRLLVDRLKTSPRINSKDVPMPPYLIEAAGEHMERFPPRATETVLWEHRKKIDDCRRGSARALFWTPRNNLMCRNYFNDDLWKPTLLKLGIKDEDGNLPTFHDLRHTFISTCLQNGIPEHTVAAWVGDSVDELRRTYSHLLKDHADTHGAVAAGLTARPKLSVVRAA</sequence>
<dbReference type="InterPro" id="IPR010998">
    <property type="entry name" value="Integrase_recombinase_N"/>
</dbReference>
<dbReference type="PANTHER" id="PTHR30629">
    <property type="entry name" value="PROPHAGE INTEGRASE"/>
    <property type="match status" value="1"/>
</dbReference>
<dbReference type="InterPro" id="IPR050808">
    <property type="entry name" value="Phage_Integrase"/>
</dbReference>
<keyword evidence="7" id="KW-1185">Reference proteome</keyword>
<dbReference type="PANTHER" id="PTHR30629:SF2">
    <property type="entry name" value="PROPHAGE INTEGRASE INTS-RELATED"/>
    <property type="match status" value="1"/>
</dbReference>
<evidence type="ECO:0000313" key="7">
    <source>
        <dbReference type="Proteomes" id="UP000476310"/>
    </source>
</evidence>
<accession>A0A6G4AME7</accession>
<name>A0A6G4AME7_9ACTN</name>
<evidence type="ECO:0000256" key="4">
    <source>
        <dbReference type="ARBA" id="ARBA00023172"/>
    </source>
</evidence>
<feature type="domain" description="Tyr recombinase" evidence="5">
    <location>
        <begin position="177"/>
        <end position="394"/>
    </location>
</feature>
<comment type="caution">
    <text evidence="6">The sequence shown here is derived from an EMBL/GenBank/DDBJ whole genome shotgun (WGS) entry which is preliminary data.</text>
</comment>
<reference evidence="6" key="1">
    <citation type="submission" date="2020-02" db="EMBL/GenBank/DDBJ databases">
        <title>A new Streptomyces sp. for controlling soil-borne diseases.</title>
        <authorList>
            <person name="Li X."/>
            <person name="Tian Y."/>
            <person name="Gao K."/>
        </authorList>
    </citation>
    <scope>NUCLEOTIDE SEQUENCE [LARGE SCALE GENOMIC DNA]</scope>
    <source>
        <strain evidence="6">0250</strain>
    </source>
</reference>
<dbReference type="GO" id="GO:0006310">
    <property type="term" value="P:DNA recombination"/>
    <property type="evidence" value="ECO:0007669"/>
    <property type="project" value="UniProtKB-KW"/>
</dbReference>
<dbReference type="InterPro" id="IPR004107">
    <property type="entry name" value="Integrase_SAM-like_N"/>
</dbReference>
<gene>
    <name evidence="6" type="ORF">G4H13_26370</name>
</gene>
<evidence type="ECO:0000313" key="6">
    <source>
        <dbReference type="EMBL" id="NEW73791.1"/>
    </source>
</evidence>
<dbReference type="Pfam" id="PF14659">
    <property type="entry name" value="Phage_int_SAM_3"/>
    <property type="match status" value="1"/>
</dbReference>
<dbReference type="GO" id="GO:0015074">
    <property type="term" value="P:DNA integration"/>
    <property type="evidence" value="ECO:0007669"/>
    <property type="project" value="UniProtKB-KW"/>
</dbReference>